<proteinExistence type="predicted"/>
<dbReference type="InterPro" id="IPR036236">
    <property type="entry name" value="Znf_C2H2_sf"/>
</dbReference>
<gene>
    <name evidence="3" type="ORF">URODEC1_LOCUS28443</name>
</gene>
<feature type="compositionally biased region" description="Low complexity" evidence="1">
    <location>
        <begin position="79"/>
        <end position="98"/>
    </location>
</feature>
<dbReference type="SUPFAM" id="SSF57667">
    <property type="entry name" value="beta-beta-alpha zinc fingers"/>
    <property type="match status" value="2"/>
</dbReference>
<dbReference type="EMBL" id="OZ075125">
    <property type="protein sequence ID" value="CAL4934011.1"/>
    <property type="molecule type" value="Genomic_DNA"/>
</dbReference>
<sequence length="276" mass="29600">MASPFPGTPMIKVKDEENSGVSGLVPSDQELRNKFWKDVKRRVELRKRSAFGSAQPPPPPPQPVRHSPLLPPQYKHVCTTTATSIATSTPNAASASASPMGKRPATVPPPGFAGVRQPPLKQYQRRPPGQRAPAQPQPPAPTSAPRAPCPPPANAQRARHAPVPPSAPNACRALAPPPAHAGPPPLQRRPKPPPKHPAAKKKPTARCAFCGVVCMTAWHLEQHEKGRKHRNKVACLAGEMNVKCPVCDVHLSGALNVEQHYAGKHHVWRLKLSGGA</sequence>
<feature type="compositionally biased region" description="Basic residues" evidence="1">
    <location>
        <begin position="188"/>
        <end position="202"/>
    </location>
</feature>
<accession>A0ABC8Y0I8</accession>
<dbReference type="PRINTS" id="PR01217">
    <property type="entry name" value="PRICHEXTENSN"/>
</dbReference>
<dbReference type="PANTHER" id="PTHR46786">
    <property type="entry name" value="ZINC FINGER MATRIN-TYPE PROTEIN 3"/>
    <property type="match status" value="1"/>
</dbReference>
<evidence type="ECO:0000259" key="2">
    <source>
        <dbReference type="PROSITE" id="PS00028"/>
    </source>
</evidence>
<feature type="compositionally biased region" description="Low complexity" evidence="1">
    <location>
        <begin position="125"/>
        <end position="134"/>
    </location>
</feature>
<dbReference type="InterPro" id="IPR013087">
    <property type="entry name" value="Znf_C2H2_type"/>
</dbReference>
<dbReference type="Gene3D" id="3.30.160.60">
    <property type="entry name" value="Classic Zinc Finger"/>
    <property type="match status" value="2"/>
</dbReference>
<feature type="region of interest" description="Disordered" evidence="1">
    <location>
        <begin position="1"/>
        <end position="26"/>
    </location>
</feature>
<keyword evidence="4" id="KW-1185">Reference proteome</keyword>
<protein>
    <recommendedName>
        <fullName evidence="2">C2H2-type domain-containing protein</fullName>
    </recommendedName>
</protein>
<feature type="compositionally biased region" description="Pro residues" evidence="1">
    <location>
        <begin position="175"/>
        <end position="187"/>
    </location>
</feature>
<dbReference type="PANTHER" id="PTHR46786:SF1">
    <property type="entry name" value="ZINC FINGER MATRIN-TYPE PROTEIN 3"/>
    <property type="match status" value="1"/>
</dbReference>
<reference evidence="3 4" key="2">
    <citation type="submission" date="2024-10" db="EMBL/GenBank/DDBJ databases">
        <authorList>
            <person name="Ryan C."/>
        </authorList>
    </citation>
    <scope>NUCLEOTIDE SEQUENCE [LARGE SCALE GENOMIC DNA]</scope>
</reference>
<reference evidence="4" key="1">
    <citation type="submission" date="2024-06" db="EMBL/GenBank/DDBJ databases">
        <authorList>
            <person name="Ryan C."/>
        </authorList>
    </citation>
    <scope>NUCLEOTIDE SEQUENCE [LARGE SCALE GENOMIC DNA]</scope>
</reference>
<evidence type="ECO:0000256" key="1">
    <source>
        <dbReference type="SAM" id="MobiDB-lite"/>
    </source>
</evidence>
<dbReference type="Proteomes" id="UP001497457">
    <property type="component" value="Chromosome 15b"/>
</dbReference>
<feature type="domain" description="C2H2-type" evidence="2">
    <location>
        <begin position="207"/>
        <end position="229"/>
    </location>
</feature>
<feature type="compositionally biased region" description="Pro residues" evidence="1">
    <location>
        <begin position="135"/>
        <end position="153"/>
    </location>
</feature>
<evidence type="ECO:0000313" key="3">
    <source>
        <dbReference type="EMBL" id="CAL4934011.1"/>
    </source>
</evidence>
<organism evidence="3 4">
    <name type="scientific">Urochloa decumbens</name>
    <dbReference type="NCBI Taxonomy" id="240449"/>
    <lineage>
        <taxon>Eukaryota</taxon>
        <taxon>Viridiplantae</taxon>
        <taxon>Streptophyta</taxon>
        <taxon>Embryophyta</taxon>
        <taxon>Tracheophyta</taxon>
        <taxon>Spermatophyta</taxon>
        <taxon>Magnoliopsida</taxon>
        <taxon>Liliopsida</taxon>
        <taxon>Poales</taxon>
        <taxon>Poaceae</taxon>
        <taxon>PACMAD clade</taxon>
        <taxon>Panicoideae</taxon>
        <taxon>Panicodae</taxon>
        <taxon>Paniceae</taxon>
        <taxon>Melinidinae</taxon>
        <taxon>Urochloa</taxon>
    </lineage>
</organism>
<evidence type="ECO:0000313" key="4">
    <source>
        <dbReference type="Proteomes" id="UP001497457"/>
    </source>
</evidence>
<dbReference type="InterPro" id="IPR052644">
    <property type="entry name" value="ZMAT3"/>
</dbReference>
<dbReference type="AlphaFoldDB" id="A0ABC8Y0I8"/>
<dbReference type="PROSITE" id="PS00028">
    <property type="entry name" value="ZINC_FINGER_C2H2_1"/>
    <property type="match status" value="1"/>
</dbReference>
<dbReference type="Pfam" id="PF12874">
    <property type="entry name" value="zf-met"/>
    <property type="match status" value="1"/>
</dbReference>
<dbReference type="SMART" id="SM00355">
    <property type="entry name" value="ZnF_C2H2"/>
    <property type="match status" value="2"/>
</dbReference>
<name>A0ABC8Y0I8_9POAL</name>
<feature type="region of interest" description="Disordered" evidence="1">
    <location>
        <begin position="47"/>
        <end position="202"/>
    </location>
</feature>